<dbReference type="InterPro" id="IPR026983">
    <property type="entry name" value="DHC"/>
</dbReference>
<dbReference type="GO" id="GO:0051959">
    <property type="term" value="F:dynein light intermediate chain binding"/>
    <property type="evidence" value="ECO:0007669"/>
    <property type="project" value="InterPro"/>
</dbReference>
<dbReference type="Proteomes" id="UP000054359">
    <property type="component" value="Unassembled WGS sequence"/>
</dbReference>
<gene>
    <name evidence="2" type="ORF">X975_07784</name>
</gene>
<protein>
    <submittedName>
        <fullName evidence="2">Cytoplasmic dynein 2 heavy chain 1</fullName>
    </submittedName>
</protein>
<evidence type="ECO:0000313" key="3">
    <source>
        <dbReference type="Proteomes" id="UP000054359"/>
    </source>
</evidence>
<dbReference type="EMBL" id="KK117461">
    <property type="protein sequence ID" value="KFM70531.1"/>
    <property type="molecule type" value="Genomic_DNA"/>
</dbReference>
<organism evidence="2 3">
    <name type="scientific">Stegodyphus mimosarum</name>
    <name type="common">African social velvet spider</name>
    <dbReference type="NCBI Taxonomy" id="407821"/>
    <lineage>
        <taxon>Eukaryota</taxon>
        <taxon>Metazoa</taxon>
        <taxon>Ecdysozoa</taxon>
        <taxon>Arthropoda</taxon>
        <taxon>Chelicerata</taxon>
        <taxon>Arachnida</taxon>
        <taxon>Araneae</taxon>
        <taxon>Araneomorphae</taxon>
        <taxon>Entelegynae</taxon>
        <taxon>Eresoidea</taxon>
        <taxon>Eresidae</taxon>
        <taxon>Stegodyphus</taxon>
    </lineage>
</organism>
<feature type="non-terminal residue" evidence="2">
    <location>
        <position position="313"/>
    </location>
</feature>
<dbReference type="Pfam" id="PF22597">
    <property type="entry name" value="DYN_lid"/>
    <property type="match status" value="1"/>
</dbReference>
<dbReference type="GO" id="GO:0045505">
    <property type="term" value="F:dynein intermediate chain binding"/>
    <property type="evidence" value="ECO:0007669"/>
    <property type="project" value="InterPro"/>
</dbReference>
<dbReference type="InterPro" id="IPR054354">
    <property type="entry name" value="DYNC2H1-like_lid"/>
</dbReference>
<reference evidence="2 3" key="1">
    <citation type="submission" date="2013-11" db="EMBL/GenBank/DDBJ databases">
        <title>Genome sequencing of Stegodyphus mimosarum.</title>
        <authorList>
            <person name="Bechsgaard J."/>
        </authorList>
    </citation>
    <scope>NUCLEOTIDE SEQUENCE [LARGE SCALE GENOMIC DNA]</scope>
</reference>
<dbReference type="OrthoDB" id="447173at2759"/>
<dbReference type="Gene3D" id="3.40.50.300">
    <property type="entry name" value="P-loop containing nucleotide triphosphate hydrolases"/>
    <property type="match status" value="1"/>
</dbReference>
<dbReference type="PANTHER" id="PTHR45703">
    <property type="entry name" value="DYNEIN HEAVY CHAIN"/>
    <property type="match status" value="1"/>
</dbReference>
<dbReference type="SUPFAM" id="SSF52540">
    <property type="entry name" value="P-loop containing nucleoside triphosphate hydrolases"/>
    <property type="match status" value="1"/>
</dbReference>
<dbReference type="Pfam" id="PF12775">
    <property type="entry name" value="AAA_7"/>
    <property type="match status" value="1"/>
</dbReference>
<name>A0A087TZJ2_STEMI</name>
<dbReference type="STRING" id="407821.A0A087TZJ2"/>
<dbReference type="GO" id="GO:0030286">
    <property type="term" value="C:dynein complex"/>
    <property type="evidence" value="ECO:0007669"/>
    <property type="project" value="InterPro"/>
</dbReference>
<evidence type="ECO:0000313" key="2">
    <source>
        <dbReference type="EMBL" id="KFM70531.1"/>
    </source>
</evidence>
<evidence type="ECO:0000259" key="1">
    <source>
        <dbReference type="Pfam" id="PF22597"/>
    </source>
</evidence>
<keyword evidence="3" id="KW-1185">Reference proteome</keyword>
<proteinExistence type="predicted"/>
<dbReference type="Gene3D" id="1.20.920.30">
    <property type="match status" value="1"/>
</dbReference>
<dbReference type="PANTHER" id="PTHR45703:SF22">
    <property type="entry name" value="DYNEIN CYTOPLASMIC 2 HEAVY CHAIN 1"/>
    <property type="match status" value="1"/>
</dbReference>
<dbReference type="OMA" id="WIGLECI"/>
<sequence length="313" mass="36287">MVHCNAQTKPHHVLQKLMSVCTIIGAQSGRVLRPKEHEHIVLYLRDLSLPKPDRWGTSQLLAWLQQVLTYRGYYDENAEWVHVEGIQIVGSVSSISLAGRHTLNIRFTSIMRICAVDYPSQEQLRIIYSQIMGPVLKKSLNEHVVWSNYLKIQHLVGSMVQLLEAMRVEFSSDMYGNCHFTPVDLTRWALSLFRYDLVHEAFSTERSPDGLLRAWTYEACRIFSDRLMNYESKEKFNHIISSILRKEWGAPDISSLNDIYYVAGSSISSDMNRVFGKRLEKFSAEDWMSLVQKNIKAFSNALYFSNLFMIFFK</sequence>
<accession>A0A087TZJ2</accession>
<dbReference type="GO" id="GO:0007018">
    <property type="term" value="P:microtubule-based movement"/>
    <property type="evidence" value="ECO:0007669"/>
    <property type="project" value="InterPro"/>
</dbReference>
<dbReference type="AlphaFoldDB" id="A0A087TZJ2"/>
<feature type="domain" description="Dynein 2 heavy chain 1 cytoplasmic ATPase lid" evidence="1">
    <location>
        <begin position="136"/>
        <end position="233"/>
    </location>
</feature>
<dbReference type="InterPro" id="IPR027417">
    <property type="entry name" value="P-loop_NTPase"/>
</dbReference>